<protein>
    <recommendedName>
        <fullName evidence="5">Putative pre-16S rRNA nuclease</fullName>
        <ecNumber evidence="5">3.1.-.-</ecNumber>
    </recommendedName>
</protein>
<evidence type="ECO:0000256" key="4">
    <source>
        <dbReference type="ARBA" id="ARBA00022801"/>
    </source>
</evidence>
<dbReference type="NCBIfam" id="TIGR00250">
    <property type="entry name" value="RNAse_H_YqgF"/>
    <property type="match status" value="1"/>
</dbReference>
<dbReference type="InParanoid" id="A0A3N1G9B9"/>
<accession>A0A3N1G9B9</accession>
<dbReference type="InterPro" id="IPR005227">
    <property type="entry name" value="YqgF"/>
</dbReference>
<evidence type="ECO:0000256" key="3">
    <source>
        <dbReference type="ARBA" id="ARBA00022722"/>
    </source>
</evidence>
<evidence type="ECO:0000256" key="5">
    <source>
        <dbReference type="HAMAP-Rule" id="MF_00651"/>
    </source>
</evidence>
<dbReference type="GO" id="GO:0000967">
    <property type="term" value="P:rRNA 5'-end processing"/>
    <property type="evidence" value="ECO:0007669"/>
    <property type="project" value="UniProtKB-UniRule"/>
</dbReference>
<sequence>MARSGQPRPKRKRGAEPAVGPVDVADAVTADEPAAVDEPFPAAPDTVPTVRPGVRLGVDVGSVRVGLAASDPGAVLASAVETVPRERPAAGPRPRTAAARAAARAAAQERGEPSDLRRIAAVAAERGAVEVVVGLPRSMSGAENRAAGLARQYAARLADLVAPVPVRLVDERLSTSGAQRALHEGGTPGRRHRAVVDQVAAAWVLQAALDLERSTGRPPGSPVTPLSRQHGSGRPTPGAAAQDPQHDEHHPHDQEDDDEVAGRRGARPDREQGAGPDGPAPQEGTTVTSTARETAGPEGPARPRPVPGPPPGRRPAVTAGDEGSTP</sequence>
<dbReference type="GO" id="GO:0016788">
    <property type="term" value="F:hydrolase activity, acting on ester bonds"/>
    <property type="evidence" value="ECO:0007669"/>
    <property type="project" value="UniProtKB-UniRule"/>
</dbReference>
<dbReference type="InterPro" id="IPR012337">
    <property type="entry name" value="RNaseH-like_sf"/>
</dbReference>
<comment type="similarity">
    <text evidence="5">Belongs to the YqgF HJR family.</text>
</comment>
<dbReference type="GO" id="GO:0004518">
    <property type="term" value="F:nuclease activity"/>
    <property type="evidence" value="ECO:0007669"/>
    <property type="project" value="UniProtKB-KW"/>
</dbReference>
<feature type="compositionally biased region" description="Polar residues" evidence="6">
    <location>
        <begin position="283"/>
        <end position="292"/>
    </location>
</feature>
<evidence type="ECO:0000256" key="1">
    <source>
        <dbReference type="ARBA" id="ARBA00022490"/>
    </source>
</evidence>
<dbReference type="Proteomes" id="UP000276232">
    <property type="component" value="Unassembled WGS sequence"/>
</dbReference>
<dbReference type="SMART" id="SM00732">
    <property type="entry name" value="YqgFc"/>
    <property type="match status" value="1"/>
</dbReference>
<evidence type="ECO:0000313" key="9">
    <source>
        <dbReference type="Proteomes" id="UP000276232"/>
    </source>
</evidence>
<comment type="function">
    <text evidence="5">Could be a nuclease involved in processing of the 5'-end of pre-16S rRNA.</text>
</comment>
<keyword evidence="1 5" id="KW-0963">Cytoplasm</keyword>
<organism evidence="8 9">
    <name type="scientific">Pseudokineococcus lusitanus</name>
    <dbReference type="NCBI Taxonomy" id="763993"/>
    <lineage>
        <taxon>Bacteria</taxon>
        <taxon>Bacillati</taxon>
        <taxon>Actinomycetota</taxon>
        <taxon>Actinomycetes</taxon>
        <taxon>Kineosporiales</taxon>
        <taxon>Kineosporiaceae</taxon>
        <taxon>Pseudokineococcus</taxon>
    </lineage>
</organism>
<feature type="region of interest" description="Disordered" evidence="6">
    <location>
        <begin position="85"/>
        <end position="113"/>
    </location>
</feature>
<feature type="compositionally biased region" description="Pro residues" evidence="6">
    <location>
        <begin position="300"/>
        <end position="313"/>
    </location>
</feature>
<dbReference type="InterPro" id="IPR006641">
    <property type="entry name" value="YqgF/RNaseH-like_dom"/>
</dbReference>
<comment type="subcellular location">
    <subcellularLocation>
        <location evidence="5">Cytoplasm</location>
    </subcellularLocation>
</comment>
<name>A0A3N1G9B9_9ACTN</name>
<comment type="caution">
    <text evidence="8">The sequence shown here is derived from an EMBL/GenBank/DDBJ whole genome shotgun (WGS) entry which is preliminary data.</text>
</comment>
<dbReference type="FunCoup" id="A0A3N1G9B9">
    <property type="interactions" value="85"/>
</dbReference>
<dbReference type="RefSeq" id="WP_241967217.1">
    <property type="nucleotide sequence ID" value="NZ_RJKN01000009.1"/>
</dbReference>
<feature type="domain" description="YqgF/RNase H-like" evidence="7">
    <location>
        <begin position="53"/>
        <end position="178"/>
    </location>
</feature>
<evidence type="ECO:0000256" key="2">
    <source>
        <dbReference type="ARBA" id="ARBA00022517"/>
    </source>
</evidence>
<keyword evidence="9" id="KW-1185">Reference proteome</keyword>
<evidence type="ECO:0000259" key="7">
    <source>
        <dbReference type="SMART" id="SM00732"/>
    </source>
</evidence>
<dbReference type="PANTHER" id="PTHR33317:SF4">
    <property type="entry name" value="POLYNUCLEOTIDYL TRANSFERASE, RIBONUCLEASE H-LIKE SUPERFAMILY PROTEIN"/>
    <property type="match status" value="1"/>
</dbReference>
<dbReference type="InterPro" id="IPR037027">
    <property type="entry name" value="YqgF/RNaseH-like_dom_sf"/>
</dbReference>
<feature type="compositionally biased region" description="Low complexity" evidence="6">
    <location>
        <begin position="89"/>
        <end position="106"/>
    </location>
</feature>
<evidence type="ECO:0000313" key="8">
    <source>
        <dbReference type="EMBL" id="ROP26839.1"/>
    </source>
</evidence>
<keyword evidence="4 5" id="KW-0378">Hydrolase</keyword>
<feature type="region of interest" description="Disordered" evidence="6">
    <location>
        <begin position="1"/>
        <end position="47"/>
    </location>
</feature>
<keyword evidence="2 5" id="KW-0690">Ribosome biogenesis</keyword>
<dbReference type="AlphaFoldDB" id="A0A3N1G9B9"/>
<evidence type="ECO:0000256" key="6">
    <source>
        <dbReference type="SAM" id="MobiDB-lite"/>
    </source>
</evidence>
<dbReference type="Pfam" id="PF03652">
    <property type="entry name" value="RuvX"/>
    <property type="match status" value="1"/>
</dbReference>
<dbReference type="Gene3D" id="3.30.420.140">
    <property type="entry name" value="YqgF/RNase H-like domain"/>
    <property type="match status" value="1"/>
</dbReference>
<keyword evidence="3 5" id="KW-0540">Nuclease</keyword>
<reference evidence="8 9" key="1">
    <citation type="journal article" date="2015" name="Stand. Genomic Sci.">
        <title>Genomic Encyclopedia of Bacterial and Archaeal Type Strains, Phase III: the genomes of soil and plant-associated and newly described type strains.</title>
        <authorList>
            <person name="Whitman W.B."/>
            <person name="Woyke T."/>
            <person name="Klenk H.P."/>
            <person name="Zhou Y."/>
            <person name="Lilburn T.G."/>
            <person name="Beck B.J."/>
            <person name="De Vos P."/>
            <person name="Vandamme P."/>
            <person name="Eisen J.A."/>
            <person name="Garrity G."/>
            <person name="Hugenholtz P."/>
            <person name="Kyrpides N.C."/>
        </authorList>
    </citation>
    <scope>NUCLEOTIDE SEQUENCE [LARGE SCALE GENOMIC DNA]</scope>
    <source>
        <strain evidence="8 9">CECT 7306</strain>
    </source>
</reference>
<feature type="region of interest" description="Disordered" evidence="6">
    <location>
        <begin position="213"/>
        <end position="326"/>
    </location>
</feature>
<gene>
    <name evidence="8" type="ORF">EDC03_3076</name>
</gene>
<dbReference type="EMBL" id="RJKN01000009">
    <property type="protein sequence ID" value="ROP26839.1"/>
    <property type="molecule type" value="Genomic_DNA"/>
</dbReference>
<feature type="compositionally biased region" description="Basic and acidic residues" evidence="6">
    <location>
        <begin position="244"/>
        <end position="253"/>
    </location>
</feature>
<dbReference type="GO" id="GO:0005829">
    <property type="term" value="C:cytosol"/>
    <property type="evidence" value="ECO:0007669"/>
    <property type="project" value="TreeGrafter"/>
</dbReference>
<dbReference type="SUPFAM" id="SSF53098">
    <property type="entry name" value="Ribonuclease H-like"/>
    <property type="match status" value="1"/>
</dbReference>
<dbReference type="HAMAP" id="MF_00651">
    <property type="entry name" value="Nuclease_YqgF"/>
    <property type="match status" value="1"/>
</dbReference>
<dbReference type="CDD" id="cd16964">
    <property type="entry name" value="YqgF"/>
    <property type="match status" value="1"/>
</dbReference>
<feature type="compositionally biased region" description="Low complexity" evidence="6">
    <location>
        <begin position="16"/>
        <end position="38"/>
    </location>
</feature>
<proteinExistence type="inferred from homology"/>
<dbReference type="PANTHER" id="PTHR33317">
    <property type="entry name" value="POLYNUCLEOTIDYL TRANSFERASE, RIBONUCLEASE H-LIKE SUPERFAMILY PROTEIN"/>
    <property type="match status" value="1"/>
</dbReference>
<feature type="compositionally biased region" description="Basic and acidic residues" evidence="6">
    <location>
        <begin position="260"/>
        <end position="272"/>
    </location>
</feature>
<dbReference type="EC" id="3.1.-.-" evidence="5"/>